<comment type="caution">
    <text evidence="3">The sequence shown here is derived from an EMBL/GenBank/DDBJ whole genome shotgun (WGS) entry which is preliminary data.</text>
</comment>
<dbReference type="eggNOG" id="ENOG50319VH">
    <property type="taxonomic scope" value="Bacteria"/>
</dbReference>
<dbReference type="STRING" id="1385510.GCA_000425205_02767"/>
<accession>A0A0A5GCJ2</accession>
<dbReference type="EMBL" id="AVPE01000012">
    <property type="protein sequence ID" value="KGX90906.1"/>
    <property type="molecule type" value="Genomic_DNA"/>
</dbReference>
<evidence type="ECO:0000256" key="2">
    <source>
        <dbReference type="SAM" id="Phobius"/>
    </source>
</evidence>
<keyword evidence="2" id="KW-0472">Membrane</keyword>
<feature type="region of interest" description="Disordered" evidence="1">
    <location>
        <begin position="38"/>
        <end position="65"/>
    </location>
</feature>
<gene>
    <name evidence="3" type="ORF">N781_05930</name>
</gene>
<keyword evidence="4" id="KW-1185">Reference proteome</keyword>
<protein>
    <submittedName>
        <fullName evidence="3">Stage III sporulation protein AH</fullName>
    </submittedName>
</protein>
<dbReference type="OrthoDB" id="2939102at2"/>
<dbReference type="InterPro" id="IPR024232">
    <property type="entry name" value="SpoIIIAH"/>
</dbReference>
<proteinExistence type="predicted"/>
<keyword evidence="2" id="KW-0812">Transmembrane</keyword>
<dbReference type="Proteomes" id="UP000030528">
    <property type="component" value="Unassembled WGS sequence"/>
</dbReference>
<evidence type="ECO:0000313" key="3">
    <source>
        <dbReference type="EMBL" id="KGX90906.1"/>
    </source>
</evidence>
<keyword evidence="2" id="KW-1133">Transmembrane helix</keyword>
<reference evidence="3 4" key="1">
    <citation type="submission" date="2013-08" db="EMBL/GenBank/DDBJ databases">
        <authorList>
            <person name="Huang J."/>
            <person name="Wang G."/>
        </authorList>
    </citation>
    <scope>NUCLEOTIDE SEQUENCE [LARGE SCALE GENOMIC DNA]</scope>
    <source>
        <strain evidence="3 4">JSM 076056</strain>
    </source>
</reference>
<dbReference type="InterPro" id="IPR038503">
    <property type="entry name" value="SpoIIIAH_sf"/>
</dbReference>
<evidence type="ECO:0000256" key="1">
    <source>
        <dbReference type="SAM" id="MobiDB-lite"/>
    </source>
</evidence>
<organism evidence="3 4">
    <name type="scientific">Pontibacillus halophilus JSM 076056 = DSM 19796</name>
    <dbReference type="NCBI Taxonomy" id="1385510"/>
    <lineage>
        <taxon>Bacteria</taxon>
        <taxon>Bacillati</taxon>
        <taxon>Bacillota</taxon>
        <taxon>Bacilli</taxon>
        <taxon>Bacillales</taxon>
        <taxon>Bacillaceae</taxon>
        <taxon>Pontibacillus</taxon>
    </lineage>
</organism>
<name>A0A0A5GCJ2_9BACI</name>
<dbReference type="AlphaFoldDB" id="A0A0A5GCJ2"/>
<feature type="transmembrane region" description="Helical" evidence="2">
    <location>
        <begin position="7"/>
        <end position="25"/>
    </location>
</feature>
<dbReference type="Gene3D" id="1.10.287.4300">
    <property type="entry name" value="Stage III sporulation protein AH-like"/>
    <property type="match status" value="1"/>
</dbReference>
<sequence>MLKKQTVWLLTMLSLMIVLSVYYITSPNDNELAYIDENSDEEQSAQGDLQTEDGEALQTQGKDGEQQTVISEISSDELFTKIRMEMEDNRSRLKEELNDIVTSTEVSANEKNEAISQIRDIQELATKESVLEETILAQAEYPDVLVRAEEQMVYVTVKSAELTETQANSIMQMVRDEFGQIEVQVDFQPSEQ</sequence>
<evidence type="ECO:0000313" key="4">
    <source>
        <dbReference type="Proteomes" id="UP000030528"/>
    </source>
</evidence>
<dbReference type="Pfam" id="PF12685">
    <property type="entry name" value="SpoIIIAH"/>
    <property type="match status" value="1"/>
</dbReference>